<evidence type="ECO:0000313" key="3">
    <source>
        <dbReference type="EMBL" id="GGM52755.1"/>
    </source>
</evidence>
<proteinExistence type="predicted"/>
<evidence type="ECO:0000256" key="1">
    <source>
        <dbReference type="SAM" id="Coils"/>
    </source>
</evidence>
<dbReference type="Pfam" id="PF13271">
    <property type="entry name" value="DUF4062"/>
    <property type="match status" value="1"/>
</dbReference>
<dbReference type="RefSeq" id="WP_110828405.1">
    <property type="nucleotide sequence ID" value="NZ_BMQG01000012.1"/>
</dbReference>
<organism evidence="3 4">
    <name type="scientific">Deinococcus arenae</name>
    <dbReference type="NCBI Taxonomy" id="1452751"/>
    <lineage>
        <taxon>Bacteria</taxon>
        <taxon>Thermotogati</taxon>
        <taxon>Deinococcota</taxon>
        <taxon>Deinococci</taxon>
        <taxon>Deinococcales</taxon>
        <taxon>Deinococcaceae</taxon>
        <taxon>Deinococcus</taxon>
    </lineage>
</organism>
<dbReference type="InterPro" id="IPR025139">
    <property type="entry name" value="DUF4062"/>
</dbReference>
<reference evidence="4" key="1">
    <citation type="journal article" date="2019" name="Int. J. Syst. Evol. Microbiol.">
        <title>The Global Catalogue of Microorganisms (GCM) 10K type strain sequencing project: providing services to taxonomists for standard genome sequencing and annotation.</title>
        <authorList>
            <consortium name="The Broad Institute Genomics Platform"/>
            <consortium name="The Broad Institute Genome Sequencing Center for Infectious Disease"/>
            <person name="Wu L."/>
            <person name="Ma J."/>
        </authorList>
    </citation>
    <scope>NUCLEOTIDE SEQUENCE [LARGE SCALE GENOMIC DNA]</scope>
    <source>
        <strain evidence="4">JCM 31047</strain>
    </source>
</reference>
<sequence>MSFDKRYTVFVSSTYKDLIDARWAVARSLMRLNLIPLGMESFTASDLSQWDIIKKTIDLSDYYVLILGNCYGSTDSESGISYTEKEYRYALSKDIPCLAFLSRDLPVKTEHLETDYHREKLGLLRQEVSRGRMVDFWSNVDDLSAKVLTATHLATLDTPRPGWIRNPQSSPEVAEELARLSRINAELEQKIKEITKIEQDSTFINVELLERNAKISRNQFGQAYISIKIKLTNNSSTFFEGIRAAGKFKYNDFESQIITTDKRVDIPPWEDAILAIQFPMLPSKDLKLENINLSFRITGHNLSAPIHFESETQIISDPRF</sequence>
<accession>A0A8H9L7F5</accession>
<comment type="caution">
    <text evidence="3">The sequence shown here is derived from an EMBL/GenBank/DDBJ whole genome shotgun (WGS) entry which is preliminary data.</text>
</comment>
<evidence type="ECO:0000259" key="2">
    <source>
        <dbReference type="Pfam" id="PF13271"/>
    </source>
</evidence>
<feature type="domain" description="DUF4062" evidence="2">
    <location>
        <begin position="9"/>
        <end position="90"/>
    </location>
</feature>
<feature type="coiled-coil region" evidence="1">
    <location>
        <begin position="173"/>
        <end position="200"/>
    </location>
</feature>
<keyword evidence="1" id="KW-0175">Coiled coil</keyword>
<dbReference type="AlphaFoldDB" id="A0A8H9L7F5"/>
<keyword evidence="4" id="KW-1185">Reference proteome</keyword>
<gene>
    <name evidence="3" type="ORF">GCM10008956_30950</name>
</gene>
<protein>
    <recommendedName>
        <fullName evidence="2">DUF4062 domain-containing protein</fullName>
    </recommendedName>
</protein>
<name>A0A8H9L7F5_9DEIO</name>
<dbReference type="Proteomes" id="UP000600547">
    <property type="component" value="Unassembled WGS sequence"/>
</dbReference>
<evidence type="ECO:0000313" key="4">
    <source>
        <dbReference type="Proteomes" id="UP000600547"/>
    </source>
</evidence>
<dbReference type="EMBL" id="BMQG01000012">
    <property type="protein sequence ID" value="GGM52755.1"/>
    <property type="molecule type" value="Genomic_DNA"/>
</dbReference>